<evidence type="ECO:0000256" key="6">
    <source>
        <dbReference type="ARBA" id="ARBA00022741"/>
    </source>
</evidence>
<dbReference type="GO" id="GO:0008094">
    <property type="term" value="F:ATP-dependent activity, acting on DNA"/>
    <property type="evidence" value="ECO:0007669"/>
    <property type="project" value="TreeGrafter"/>
</dbReference>
<reference evidence="22" key="1">
    <citation type="submission" date="2017-10" db="EMBL/GenBank/DDBJ databases">
        <title>Transcriptome Assembly of Sugarcane Aphid Adults.</title>
        <authorList>
            <person name="Scully E.D."/>
            <person name="Palmer N.A."/>
            <person name="Geib S.M."/>
            <person name="Sarath G."/>
            <person name="Sattler S.E."/>
        </authorList>
    </citation>
    <scope>NUCLEOTIDE SEQUENCE</scope>
    <source>
        <tissue evidence="22">Whole body</tissue>
    </source>
</reference>
<dbReference type="InterPro" id="IPR018247">
    <property type="entry name" value="EF_Hand_1_Ca_BS"/>
</dbReference>
<keyword evidence="13" id="KW-0234">DNA repair</keyword>
<evidence type="ECO:0000256" key="16">
    <source>
        <dbReference type="ARBA" id="ARBA00023306"/>
    </source>
</evidence>
<dbReference type="AlphaFoldDB" id="A0A2H8U259"/>
<dbReference type="InterPro" id="IPR014001">
    <property type="entry name" value="Helicase_ATP-bd"/>
</dbReference>
<dbReference type="InterPro" id="IPR049730">
    <property type="entry name" value="SNF2/RAD54-like_C"/>
</dbReference>
<keyword evidence="12" id="KW-0238">DNA-binding</keyword>
<evidence type="ECO:0000256" key="2">
    <source>
        <dbReference type="ARBA" id="ARBA00007025"/>
    </source>
</evidence>
<dbReference type="InterPro" id="IPR000330">
    <property type="entry name" value="SNF2_N"/>
</dbReference>
<evidence type="ECO:0000259" key="20">
    <source>
        <dbReference type="PROSITE" id="PS51192"/>
    </source>
</evidence>
<evidence type="ECO:0000256" key="19">
    <source>
        <dbReference type="SAM" id="MobiDB-lite"/>
    </source>
</evidence>
<dbReference type="FunFam" id="3.40.50.10810:FF:000042">
    <property type="entry name" value="SNF2 family helicase-like protein"/>
    <property type="match status" value="1"/>
</dbReference>
<evidence type="ECO:0000313" key="22">
    <source>
        <dbReference type="EMBL" id="MBW19578.1"/>
    </source>
</evidence>
<gene>
    <name evidence="22" type="primary">ERCC6_7</name>
</gene>
<evidence type="ECO:0000256" key="4">
    <source>
        <dbReference type="ARBA" id="ARBA00015341"/>
    </source>
</evidence>
<dbReference type="SMART" id="SM00490">
    <property type="entry name" value="HELICc"/>
    <property type="match status" value="1"/>
</dbReference>
<keyword evidence="6" id="KW-0547">Nucleotide-binding</keyword>
<evidence type="ECO:0000256" key="13">
    <source>
        <dbReference type="ARBA" id="ARBA00023204"/>
    </source>
</evidence>
<dbReference type="InterPro" id="IPR001650">
    <property type="entry name" value="Helicase_C-like"/>
</dbReference>
<feature type="region of interest" description="Disordered" evidence="19">
    <location>
        <begin position="169"/>
        <end position="235"/>
    </location>
</feature>
<keyword evidence="16" id="KW-0131">Cell cycle</keyword>
<feature type="domain" description="Helicase C-terminal" evidence="21">
    <location>
        <begin position="606"/>
        <end position="760"/>
    </location>
</feature>
<keyword evidence="5" id="KW-0132">Cell division</keyword>
<evidence type="ECO:0000256" key="10">
    <source>
        <dbReference type="ARBA" id="ARBA00022806"/>
    </source>
</evidence>
<dbReference type="PROSITE" id="PS51192">
    <property type="entry name" value="HELICASE_ATP_BIND_1"/>
    <property type="match status" value="1"/>
</dbReference>
<dbReference type="InterPro" id="IPR058951">
    <property type="entry name" value="WHD_Rad26_CSB-like"/>
</dbReference>
<dbReference type="GO" id="GO:0005634">
    <property type="term" value="C:nucleus"/>
    <property type="evidence" value="ECO:0007669"/>
    <property type="project" value="TreeGrafter"/>
</dbReference>
<dbReference type="GO" id="GO:0005524">
    <property type="term" value="F:ATP binding"/>
    <property type="evidence" value="ECO:0007669"/>
    <property type="project" value="InterPro"/>
</dbReference>
<feature type="domain" description="Helicase ATP-binding" evidence="20">
    <location>
        <begin position="294"/>
        <end position="468"/>
    </location>
</feature>
<proteinExistence type="inferred from homology"/>
<accession>A0A2H8U259</accession>
<keyword evidence="8" id="KW-0498">Mitosis</keyword>
<keyword evidence="9" id="KW-0378">Hydrolase</keyword>
<dbReference type="GO" id="GO:0051321">
    <property type="term" value="P:meiotic cell cycle"/>
    <property type="evidence" value="ECO:0007669"/>
    <property type="project" value="UniProtKB-KW"/>
</dbReference>
<dbReference type="CDD" id="cd18793">
    <property type="entry name" value="SF2_C_SNF"/>
    <property type="match status" value="1"/>
</dbReference>
<dbReference type="PROSITE" id="PS00018">
    <property type="entry name" value="EF_HAND_1"/>
    <property type="match status" value="1"/>
</dbReference>
<keyword evidence="10" id="KW-0347">Helicase</keyword>
<evidence type="ECO:0000256" key="7">
    <source>
        <dbReference type="ARBA" id="ARBA00022763"/>
    </source>
</evidence>
<evidence type="ECO:0000256" key="17">
    <source>
        <dbReference type="ARBA" id="ARBA00024776"/>
    </source>
</evidence>
<comment type="similarity">
    <text evidence="2">Belongs to the SNF2/RAD54 helicase family.</text>
</comment>
<dbReference type="GO" id="GO:0006283">
    <property type="term" value="P:transcription-coupled nucleotide-excision repair"/>
    <property type="evidence" value="ECO:0007669"/>
    <property type="project" value="TreeGrafter"/>
</dbReference>
<organism evidence="22">
    <name type="scientific">Melanaphis sacchari</name>
    <dbReference type="NCBI Taxonomy" id="742174"/>
    <lineage>
        <taxon>Eukaryota</taxon>
        <taxon>Metazoa</taxon>
        <taxon>Ecdysozoa</taxon>
        <taxon>Arthropoda</taxon>
        <taxon>Hexapoda</taxon>
        <taxon>Insecta</taxon>
        <taxon>Pterygota</taxon>
        <taxon>Neoptera</taxon>
        <taxon>Paraneoptera</taxon>
        <taxon>Hemiptera</taxon>
        <taxon>Sternorrhyncha</taxon>
        <taxon>Aphidomorpha</taxon>
        <taxon>Aphidoidea</taxon>
        <taxon>Aphididae</taxon>
        <taxon>Aphidini</taxon>
        <taxon>Melanaphis</taxon>
    </lineage>
</organism>
<dbReference type="InterPro" id="IPR038718">
    <property type="entry name" value="SNF2-like_sf"/>
</dbReference>
<dbReference type="PANTHER" id="PTHR45629">
    <property type="entry name" value="SNF2/RAD54 FAMILY MEMBER"/>
    <property type="match status" value="1"/>
</dbReference>
<dbReference type="Pfam" id="PF00271">
    <property type="entry name" value="Helicase_C"/>
    <property type="match status" value="1"/>
</dbReference>
<dbReference type="PROSITE" id="PS51194">
    <property type="entry name" value="HELICASE_CTER"/>
    <property type="match status" value="1"/>
</dbReference>
<dbReference type="Pfam" id="PF00176">
    <property type="entry name" value="SNF2-rel_dom"/>
    <property type="match status" value="1"/>
</dbReference>
<evidence type="ECO:0000256" key="18">
    <source>
        <dbReference type="ARBA" id="ARBA00029956"/>
    </source>
</evidence>
<dbReference type="GO" id="GO:0016787">
    <property type="term" value="F:hydrolase activity"/>
    <property type="evidence" value="ECO:0007669"/>
    <property type="project" value="UniProtKB-KW"/>
</dbReference>
<evidence type="ECO:0000256" key="5">
    <source>
        <dbReference type="ARBA" id="ARBA00022618"/>
    </source>
</evidence>
<comment type="subunit">
    <text evidence="3">Interacts (via N-terminus) with spn-A/Rad51.</text>
</comment>
<evidence type="ECO:0000256" key="15">
    <source>
        <dbReference type="ARBA" id="ARBA00023254"/>
    </source>
</evidence>
<dbReference type="Pfam" id="PF25875">
    <property type="entry name" value="WHD_Rad26_CSB"/>
    <property type="match status" value="1"/>
</dbReference>
<keyword evidence="11" id="KW-0067">ATP-binding</keyword>
<keyword evidence="15" id="KW-0469">Meiosis</keyword>
<dbReference type="CDD" id="cd18000">
    <property type="entry name" value="DEXHc_ERCC6"/>
    <property type="match status" value="1"/>
</dbReference>
<dbReference type="InterPro" id="IPR050496">
    <property type="entry name" value="SNF2_RAD54_helicase_repair"/>
</dbReference>
<feature type="compositionally biased region" description="Basic residues" evidence="19">
    <location>
        <begin position="192"/>
        <end position="205"/>
    </location>
</feature>
<evidence type="ECO:0000256" key="3">
    <source>
        <dbReference type="ARBA" id="ARBA00011467"/>
    </source>
</evidence>
<evidence type="ECO:0000256" key="14">
    <source>
        <dbReference type="ARBA" id="ARBA00023242"/>
    </source>
</evidence>
<feature type="compositionally biased region" description="Polar residues" evidence="19">
    <location>
        <begin position="178"/>
        <end position="190"/>
    </location>
</feature>
<dbReference type="CDD" id="cd22254">
    <property type="entry name" value="CSB_WHD"/>
    <property type="match status" value="1"/>
</dbReference>
<dbReference type="InterPro" id="IPR027417">
    <property type="entry name" value="P-loop_NTPase"/>
</dbReference>
<evidence type="ECO:0000256" key="9">
    <source>
        <dbReference type="ARBA" id="ARBA00022801"/>
    </source>
</evidence>
<dbReference type="SMART" id="SM00487">
    <property type="entry name" value="DEXDc"/>
    <property type="match status" value="1"/>
</dbReference>
<dbReference type="Gene3D" id="3.40.50.10810">
    <property type="entry name" value="Tandem AAA-ATPase domain"/>
    <property type="match status" value="1"/>
</dbReference>
<comment type="function">
    <text evidence="17">Involved in mitotic DNA repair and meiotic recombination. Functions in the recombinational DNA repair pathway. Essential for interhomolog gene conversion (GC), but may have a less important role in intersister GC than spn-A/Rad51. In the presence of DNA, spn-A/Rad51 enhances the ATPase activity of okr/Rad54.</text>
</comment>
<name>A0A2H8U259_9HEMI</name>
<protein>
    <recommendedName>
        <fullName evidence="4">DNA repair and recombination protein RAD54-like</fullName>
    </recommendedName>
    <alternativeName>
        <fullName evidence="18">Protein okra</fullName>
    </alternativeName>
</protein>
<comment type="subcellular location">
    <subcellularLocation>
        <location evidence="1">Nucleus</location>
    </subcellularLocation>
</comment>
<dbReference type="EMBL" id="GFXV01007773">
    <property type="protein sequence ID" value="MBW19578.1"/>
    <property type="molecule type" value="Transcribed_RNA"/>
</dbReference>
<feature type="compositionally biased region" description="Acidic residues" evidence="19">
    <location>
        <begin position="211"/>
        <end position="221"/>
    </location>
</feature>
<evidence type="ECO:0000256" key="8">
    <source>
        <dbReference type="ARBA" id="ARBA00022776"/>
    </source>
</evidence>
<evidence type="ECO:0000259" key="21">
    <source>
        <dbReference type="PROSITE" id="PS51194"/>
    </source>
</evidence>
<dbReference type="PANTHER" id="PTHR45629:SF7">
    <property type="entry name" value="DNA EXCISION REPAIR PROTEIN ERCC-6-RELATED"/>
    <property type="match status" value="1"/>
</dbReference>
<evidence type="ECO:0000256" key="1">
    <source>
        <dbReference type="ARBA" id="ARBA00004123"/>
    </source>
</evidence>
<keyword evidence="14" id="KW-0539">Nucleus</keyword>
<dbReference type="GO" id="GO:0051301">
    <property type="term" value="P:cell division"/>
    <property type="evidence" value="ECO:0007669"/>
    <property type="project" value="UniProtKB-KW"/>
</dbReference>
<dbReference type="OrthoDB" id="413460at2759"/>
<dbReference type="Gene3D" id="3.40.50.300">
    <property type="entry name" value="P-loop containing nucleotide triphosphate hydrolases"/>
    <property type="match status" value="1"/>
</dbReference>
<evidence type="ECO:0000256" key="11">
    <source>
        <dbReference type="ARBA" id="ARBA00022840"/>
    </source>
</evidence>
<sequence>MMESLDQLSSNNLEVMDIERDSINSSVMNIDRNKIEAIPKTNQPLELQDLTGLTVYDVNHFEQEVLQQVTNEVLDSKTINSTIDVPTMTLGVLGIEETENERKIRTGEMTPFGSTDVSQKNSKSSEDMLEKYLVSQSKLSAMIHKPKIKISSTKKELKINMESKELIEKSKESGSEYFPSTDSENESSSLVKIKRKKRLSNHQKYNHSSGDDDNNDTDDEYFEHGRCSSQYKSSDDGIEENYECRLREYEKNNPEIAIDNDDVFHSIDGDYFKVPTEIWEKLYKYQKIGIKWLWELHQQGSGGILGDEMGLGKTIQMIVFFGALYWSRLKDKITGIRGLGPSLIVCPATLMHQWVDEFHKWCPPIRIVVLHETGSYKGKPEDLIKQVWTNKGVLITTYNGLLQHINHLLKNNWHYVILDEGHKIRNPDSKITIAAKQLKSSHRIIISGSPIQNHLKELWSLFDFIFPGKLGTLPVFIKSFAVPITLGGYANATELQITTAYKCATILKDTITPYLLRRMKADIQSHISLPDKSEQVLFCRLTEEQKTMYRGYLENSDIVSEIMNFNCKVFVGISRLRTICNHPDIFQTNLETGPFGYWKKSGKMIVVEALLKMWKKQGHRVLLFTQSVKMLNIFQKFITEQNYSYLKLNGSTSISSRQPIINKFNNDPSIFVMILTTKVGGLGVNLIGADRVIIFDPDWNPATDLQARERAWRIGQKNSVTIYRLLTAGTIEEKMYHRQIFKQFLSNKVLVDPKQRRFFKSNYLYELFTLQDVDENGVVETSDLFAGTGSEINLKKMMTARHERKKSKKASSTCSFSDDKIEAMKRKARELSKMIGQNSKTVVNQQISPSEMCTNSEHCSDVDILNPCQNDTETTKNNDKLFTFASNESSSIPSCSKSEMIKASNHVFKRTNSKYLNIKHKKLKIPYLVKCDTYQEEHVDDLTSKKQDDYVLEKLFNKSGVKAAMRHDKIMESSKSDYVIIENEAQKLAKKAIEDLEASRAQCWETGSGRLNWTGNQGTVRSLLFHNMKNNDESSGPSILSLMKKRNGIVEATEREMQMLNSIRQYLLENNQSVNTDEIVNQFRNKYSAEDTPLFKSLLNEICTFNRCPDKTGVWTLKPKYC</sequence>
<dbReference type="SUPFAM" id="SSF52540">
    <property type="entry name" value="P-loop containing nucleoside triphosphate hydrolases"/>
    <property type="match status" value="2"/>
</dbReference>
<keyword evidence="7" id="KW-0227">DNA damage</keyword>
<evidence type="ECO:0000256" key="12">
    <source>
        <dbReference type="ARBA" id="ARBA00023125"/>
    </source>
</evidence>